<evidence type="ECO:0000256" key="1">
    <source>
        <dbReference type="SAM" id="SignalP"/>
    </source>
</evidence>
<evidence type="ECO:0000313" key="2">
    <source>
        <dbReference type="EMBL" id="AYG79067.1"/>
    </source>
</evidence>
<accession>A0A387HEE3</accession>
<dbReference type="KEGG" id="shun:DWB77_01177"/>
<protein>
    <submittedName>
        <fullName evidence="2">Uncharacterized protein</fullName>
    </submittedName>
</protein>
<gene>
    <name evidence="2" type="ORF">DWB77_01177</name>
</gene>
<dbReference type="EMBL" id="CP032698">
    <property type="protein sequence ID" value="AYG79067.1"/>
    <property type="molecule type" value="Genomic_DNA"/>
</dbReference>
<proteinExistence type="predicted"/>
<feature type="chain" id="PRO_5017411808" evidence="1">
    <location>
        <begin position="27"/>
        <end position="79"/>
    </location>
</feature>
<keyword evidence="1" id="KW-0732">Signal</keyword>
<dbReference type="RefSeq" id="WP_162952446.1">
    <property type="nucleotide sequence ID" value="NZ_CP032698.1"/>
</dbReference>
<sequence>MRMRTTLAAGALAVAAILGSTGTALADGYDNHHSGGGSGACGEFAAAIHGNAAWGNGCKHSQWQGMMPGHGHQGGFNSF</sequence>
<name>A0A387HEE3_9ACTN</name>
<dbReference type="AlphaFoldDB" id="A0A387HEE3"/>
<dbReference type="Proteomes" id="UP000271554">
    <property type="component" value="Chromosome"/>
</dbReference>
<evidence type="ECO:0000313" key="3">
    <source>
        <dbReference type="Proteomes" id="UP000271554"/>
    </source>
</evidence>
<organism evidence="2 3">
    <name type="scientific">Streptomyces hundungensis</name>
    <dbReference type="NCBI Taxonomy" id="1077946"/>
    <lineage>
        <taxon>Bacteria</taxon>
        <taxon>Bacillati</taxon>
        <taxon>Actinomycetota</taxon>
        <taxon>Actinomycetes</taxon>
        <taxon>Kitasatosporales</taxon>
        <taxon>Streptomycetaceae</taxon>
        <taxon>Streptomyces</taxon>
    </lineage>
</organism>
<feature type="signal peptide" evidence="1">
    <location>
        <begin position="1"/>
        <end position="26"/>
    </location>
</feature>
<reference evidence="2 3" key="1">
    <citation type="submission" date="2018-10" db="EMBL/GenBank/DDBJ databases">
        <title>Relationship between Morphology and Antimicrobial Activity in Streptomyces.</title>
        <authorList>
            <person name="Kang H.J."/>
            <person name="Kim S.B."/>
        </authorList>
    </citation>
    <scope>NUCLEOTIDE SEQUENCE [LARGE SCALE GENOMIC DNA]</scope>
    <source>
        <strain evidence="2 3">BH38</strain>
    </source>
</reference>
<keyword evidence="3" id="KW-1185">Reference proteome</keyword>